<organism evidence="2 3">
    <name type="scientific">Tistlia consotensis USBA 355</name>
    <dbReference type="NCBI Taxonomy" id="560819"/>
    <lineage>
        <taxon>Bacteria</taxon>
        <taxon>Pseudomonadati</taxon>
        <taxon>Pseudomonadota</taxon>
        <taxon>Alphaproteobacteria</taxon>
        <taxon>Rhodospirillales</taxon>
        <taxon>Rhodovibrionaceae</taxon>
        <taxon>Tistlia</taxon>
    </lineage>
</organism>
<dbReference type="Pfam" id="PF10076">
    <property type="entry name" value="Phage_Mu_Gp48"/>
    <property type="match status" value="1"/>
</dbReference>
<dbReference type="AlphaFoldDB" id="A0A1Y6CQR7"/>
<protein>
    <submittedName>
        <fullName evidence="2">Uncharacterized protein YmfQ in lambdoid prophage, DUF2313 family</fullName>
    </submittedName>
</protein>
<dbReference type="Proteomes" id="UP000192917">
    <property type="component" value="Unassembled WGS sequence"/>
</dbReference>
<dbReference type="EMBL" id="FWZX01000051">
    <property type="protein sequence ID" value="SMF83822.1"/>
    <property type="molecule type" value="Genomic_DNA"/>
</dbReference>
<proteinExistence type="predicted"/>
<reference evidence="2 3" key="1">
    <citation type="submission" date="2017-04" db="EMBL/GenBank/DDBJ databases">
        <authorList>
            <person name="Afonso C.L."/>
            <person name="Miller P.J."/>
            <person name="Scott M.A."/>
            <person name="Spackman E."/>
            <person name="Goraichik I."/>
            <person name="Dimitrov K.M."/>
            <person name="Suarez D.L."/>
            <person name="Swayne D.E."/>
        </authorList>
    </citation>
    <scope>NUCLEOTIDE SEQUENCE [LARGE SCALE GENOMIC DNA]</scope>
    <source>
        <strain evidence="2 3">USBA 355</strain>
    </source>
</reference>
<gene>
    <name evidence="1" type="ORF">SAMN05428998_1377</name>
    <name evidence="2" type="ORF">SAMN05428998_15122</name>
</gene>
<evidence type="ECO:0000313" key="1">
    <source>
        <dbReference type="EMBL" id="SMF77486.1"/>
    </source>
</evidence>
<dbReference type="EMBL" id="FWZX01000037">
    <property type="protein sequence ID" value="SMF77486.1"/>
    <property type="molecule type" value="Genomic_DNA"/>
</dbReference>
<sequence>MDRAAYLAQLQALLPPGDAWPRDPEAVLTRLLGSGLAGELARIDQRAWDLVVEADPRVTYDLLTDWERVVGEPDSCAGPAEGLELRRRRVVARLTARGGQSRAFMTALAAGMGYEIEIFEYRPFVAGIGRAGLDAANGEASVRHTWRATVLGPRVTWFRAALSQAGVDPLARIDRATDLECFLHRASPAQSDLIIGYTDPRLLAIGGSEILIAGFNVRI</sequence>
<dbReference type="InterPro" id="IPR018755">
    <property type="entry name" value="Phage_Mu_Gp48"/>
</dbReference>
<keyword evidence="3" id="KW-1185">Reference proteome</keyword>
<dbReference type="STRING" id="560819.SAMN05428998_1377"/>
<dbReference type="RefSeq" id="WP_085126029.1">
    <property type="nucleotide sequence ID" value="NZ_FWZX01000037.1"/>
</dbReference>
<evidence type="ECO:0000313" key="3">
    <source>
        <dbReference type="Proteomes" id="UP000192917"/>
    </source>
</evidence>
<name>A0A1Y6CQR7_9PROT</name>
<evidence type="ECO:0000313" key="2">
    <source>
        <dbReference type="EMBL" id="SMF83822.1"/>
    </source>
</evidence>
<accession>A0A1Y6CQR7</accession>